<evidence type="ECO:0000313" key="5">
    <source>
        <dbReference type="Proteomes" id="UP000886757"/>
    </source>
</evidence>
<dbReference type="InterPro" id="IPR000551">
    <property type="entry name" value="MerR-type_HTH_dom"/>
</dbReference>
<dbReference type="Gene3D" id="1.10.1660.10">
    <property type="match status" value="1"/>
</dbReference>
<evidence type="ECO:0000313" key="4">
    <source>
        <dbReference type="EMBL" id="HIR12406.1"/>
    </source>
</evidence>
<proteinExistence type="predicted"/>
<dbReference type="InterPro" id="IPR009061">
    <property type="entry name" value="DNA-bd_dom_put_sf"/>
</dbReference>
<dbReference type="PANTHER" id="PTHR30204">
    <property type="entry name" value="REDOX-CYCLING DRUG-SENSING TRANSCRIPTIONAL ACTIVATOR SOXR"/>
    <property type="match status" value="1"/>
</dbReference>
<accession>A0A9D1D839</accession>
<feature type="domain" description="HTH merR-type" evidence="3">
    <location>
        <begin position="9"/>
        <end position="77"/>
    </location>
</feature>
<dbReference type="GO" id="GO:0003700">
    <property type="term" value="F:DNA-binding transcription factor activity"/>
    <property type="evidence" value="ECO:0007669"/>
    <property type="project" value="InterPro"/>
</dbReference>
<feature type="coiled-coil region" evidence="2">
    <location>
        <begin position="111"/>
        <end position="146"/>
    </location>
</feature>
<dbReference type="EMBL" id="DVGK01000008">
    <property type="protein sequence ID" value="HIR12406.1"/>
    <property type="molecule type" value="Genomic_DNA"/>
</dbReference>
<dbReference type="AlphaFoldDB" id="A0A9D1D839"/>
<gene>
    <name evidence="4" type="ORF">IAB31_00605</name>
</gene>
<keyword evidence="1" id="KW-0238">DNA-binding</keyword>
<protein>
    <submittedName>
        <fullName evidence="4">MerR family transcriptional regulator</fullName>
    </submittedName>
</protein>
<dbReference type="GO" id="GO:0003677">
    <property type="term" value="F:DNA binding"/>
    <property type="evidence" value="ECO:0007669"/>
    <property type="project" value="UniProtKB-KW"/>
</dbReference>
<sequence>MEKEHLPKEYSVSETVRLVGVESHVLRYWEEELGLEIQRTSQGHRIYTEQDVETLCRVKELKEKGIQLKGIKILLKGAGEENSGDSELKEGIQRIENAYPAVLGEGQSENLRQFEAILKRMIQEVVEEQNEKLKQALSERLREELEIYFQYREASFSEAAAAKTEKEAGWLERLRKKIGKRG</sequence>
<keyword evidence="2" id="KW-0175">Coiled coil</keyword>
<reference evidence="4" key="2">
    <citation type="journal article" date="2021" name="PeerJ">
        <title>Extensive microbial diversity within the chicken gut microbiome revealed by metagenomics and culture.</title>
        <authorList>
            <person name="Gilroy R."/>
            <person name="Ravi A."/>
            <person name="Getino M."/>
            <person name="Pursley I."/>
            <person name="Horton D.L."/>
            <person name="Alikhan N.F."/>
            <person name="Baker D."/>
            <person name="Gharbi K."/>
            <person name="Hall N."/>
            <person name="Watson M."/>
            <person name="Adriaenssens E.M."/>
            <person name="Foster-Nyarko E."/>
            <person name="Jarju S."/>
            <person name="Secka A."/>
            <person name="Antonio M."/>
            <person name="Oren A."/>
            <person name="Chaudhuri R.R."/>
            <person name="La Ragione R."/>
            <person name="Hildebrand F."/>
            <person name="Pallen M.J."/>
        </authorList>
    </citation>
    <scope>NUCLEOTIDE SEQUENCE</scope>
    <source>
        <strain evidence="4">ChiSjej4B22-8148</strain>
    </source>
</reference>
<evidence type="ECO:0000256" key="1">
    <source>
        <dbReference type="ARBA" id="ARBA00023125"/>
    </source>
</evidence>
<dbReference type="Pfam" id="PF13411">
    <property type="entry name" value="MerR_1"/>
    <property type="match status" value="1"/>
</dbReference>
<dbReference type="PROSITE" id="PS50937">
    <property type="entry name" value="HTH_MERR_2"/>
    <property type="match status" value="1"/>
</dbReference>
<name>A0A9D1D839_9FIRM</name>
<evidence type="ECO:0000259" key="3">
    <source>
        <dbReference type="PROSITE" id="PS50937"/>
    </source>
</evidence>
<dbReference type="InterPro" id="IPR047057">
    <property type="entry name" value="MerR_fam"/>
</dbReference>
<dbReference type="SUPFAM" id="SSF46955">
    <property type="entry name" value="Putative DNA-binding domain"/>
    <property type="match status" value="1"/>
</dbReference>
<organism evidence="4 5">
    <name type="scientific">Candidatus Choladousia intestinavium</name>
    <dbReference type="NCBI Taxonomy" id="2840727"/>
    <lineage>
        <taxon>Bacteria</taxon>
        <taxon>Bacillati</taxon>
        <taxon>Bacillota</taxon>
        <taxon>Clostridia</taxon>
        <taxon>Lachnospirales</taxon>
        <taxon>Lachnospiraceae</taxon>
        <taxon>Lachnospiraceae incertae sedis</taxon>
        <taxon>Candidatus Choladousia</taxon>
    </lineage>
</organism>
<dbReference type="PANTHER" id="PTHR30204:SF15">
    <property type="entry name" value="BLL5018 PROTEIN"/>
    <property type="match status" value="1"/>
</dbReference>
<evidence type="ECO:0000256" key="2">
    <source>
        <dbReference type="SAM" id="Coils"/>
    </source>
</evidence>
<dbReference type="Proteomes" id="UP000886757">
    <property type="component" value="Unassembled WGS sequence"/>
</dbReference>
<reference evidence="4" key="1">
    <citation type="submission" date="2020-10" db="EMBL/GenBank/DDBJ databases">
        <authorList>
            <person name="Gilroy R."/>
        </authorList>
    </citation>
    <scope>NUCLEOTIDE SEQUENCE</scope>
    <source>
        <strain evidence="4">ChiSjej4B22-8148</strain>
    </source>
</reference>
<comment type="caution">
    <text evidence="4">The sequence shown here is derived from an EMBL/GenBank/DDBJ whole genome shotgun (WGS) entry which is preliminary data.</text>
</comment>
<dbReference type="SMART" id="SM00422">
    <property type="entry name" value="HTH_MERR"/>
    <property type="match status" value="1"/>
</dbReference>